<dbReference type="Proteomes" id="UP000299102">
    <property type="component" value="Unassembled WGS sequence"/>
</dbReference>
<proteinExistence type="predicted"/>
<comment type="caution">
    <text evidence="1">The sequence shown here is derived from an EMBL/GenBank/DDBJ whole genome shotgun (WGS) entry which is preliminary data.</text>
</comment>
<accession>A0A4C1YCP4</accession>
<keyword evidence="2" id="KW-1185">Reference proteome</keyword>
<protein>
    <submittedName>
        <fullName evidence="1">Uncharacterized protein</fullName>
    </submittedName>
</protein>
<gene>
    <name evidence="1" type="ORF">EVAR_33110_1</name>
</gene>
<evidence type="ECO:0000313" key="1">
    <source>
        <dbReference type="EMBL" id="GBP72419.1"/>
    </source>
</evidence>
<dbReference type="EMBL" id="BGZK01001144">
    <property type="protein sequence ID" value="GBP72419.1"/>
    <property type="molecule type" value="Genomic_DNA"/>
</dbReference>
<dbReference type="AlphaFoldDB" id="A0A4C1YCP4"/>
<reference evidence="1 2" key="1">
    <citation type="journal article" date="2019" name="Commun. Biol.">
        <title>The bagworm genome reveals a unique fibroin gene that provides high tensile strength.</title>
        <authorList>
            <person name="Kono N."/>
            <person name="Nakamura H."/>
            <person name="Ohtoshi R."/>
            <person name="Tomita M."/>
            <person name="Numata K."/>
            <person name="Arakawa K."/>
        </authorList>
    </citation>
    <scope>NUCLEOTIDE SEQUENCE [LARGE SCALE GENOMIC DNA]</scope>
</reference>
<organism evidence="1 2">
    <name type="scientific">Eumeta variegata</name>
    <name type="common">Bagworm moth</name>
    <name type="synonym">Eumeta japonica</name>
    <dbReference type="NCBI Taxonomy" id="151549"/>
    <lineage>
        <taxon>Eukaryota</taxon>
        <taxon>Metazoa</taxon>
        <taxon>Ecdysozoa</taxon>
        <taxon>Arthropoda</taxon>
        <taxon>Hexapoda</taxon>
        <taxon>Insecta</taxon>
        <taxon>Pterygota</taxon>
        <taxon>Neoptera</taxon>
        <taxon>Endopterygota</taxon>
        <taxon>Lepidoptera</taxon>
        <taxon>Glossata</taxon>
        <taxon>Ditrysia</taxon>
        <taxon>Tineoidea</taxon>
        <taxon>Psychidae</taxon>
        <taxon>Oiketicinae</taxon>
        <taxon>Eumeta</taxon>
    </lineage>
</organism>
<sequence length="165" mass="18669">MYSIDQPGQCLFDTPRLISADSSGPVRVEPSINIRASFAGVRRLNALKRNFRRQLRNVRHKLSGRPRRRASNRPVARARRAARIYRRHSAETIISMRTVSRLRRGLAEIYGAAAPSARGPATPAEFIGDYGKTIINMKAASRYGADRVKCRPARRRPRRAYTPVD</sequence>
<evidence type="ECO:0000313" key="2">
    <source>
        <dbReference type="Proteomes" id="UP000299102"/>
    </source>
</evidence>
<name>A0A4C1YCP4_EUMVA</name>